<dbReference type="STRING" id="139825.A0A401GST1"/>
<keyword evidence="7" id="KW-0449">Lipoprotein</keyword>
<dbReference type="Proteomes" id="UP000287166">
    <property type="component" value="Unassembled WGS sequence"/>
</dbReference>
<feature type="transmembrane region" description="Helical" evidence="10">
    <location>
        <begin position="231"/>
        <end position="253"/>
    </location>
</feature>
<evidence type="ECO:0000256" key="9">
    <source>
        <dbReference type="ARBA" id="ARBA00048048"/>
    </source>
</evidence>
<comment type="subcellular location">
    <subcellularLocation>
        <location evidence="1">Membrane</location>
        <topology evidence="1">Multi-pass membrane protein</topology>
    </subcellularLocation>
</comment>
<evidence type="ECO:0000256" key="4">
    <source>
        <dbReference type="ARBA" id="ARBA00022989"/>
    </source>
</evidence>
<dbReference type="InterPro" id="IPR001594">
    <property type="entry name" value="Palmitoyltrfase_DHHC"/>
</dbReference>
<dbReference type="GO" id="GO:0019706">
    <property type="term" value="F:protein-cysteine S-palmitoyltransferase activity"/>
    <property type="evidence" value="ECO:0007669"/>
    <property type="project" value="UniProtKB-EC"/>
</dbReference>
<feature type="compositionally biased region" description="Basic and acidic residues" evidence="11">
    <location>
        <begin position="1"/>
        <end position="10"/>
    </location>
</feature>
<evidence type="ECO:0000313" key="13">
    <source>
        <dbReference type="EMBL" id="GBE85267.1"/>
    </source>
</evidence>
<comment type="catalytic activity">
    <reaction evidence="9 10">
        <text>L-cysteinyl-[protein] + hexadecanoyl-CoA = S-hexadecanoyl-L-cysteinyl-[protein] + CoA</text>
        <dbReference type="Rhea" id="RHEA:36683"/>
        <dbReference type="Rhea" id="RHEA-COMP:10131"/>
        <dbReference type="Rhea" id="RHEA-COMP:11032"/>
        <dbReference type="ChEBI" id="CHEBI:29950"/>
        <dbReference type="ChEBI" id="CHEBI:57287"/>
        <dbReference type="ChEBI" id="CHEBI:57379"/>
        <dbReference type="ChEBI" id="CHEBI:74151"/>
        <dbReference type="EC" id="2.3.1.225"/>
    </reaction>
</comment>
<keyword evidence="2 10" id="KW-0808">Transferase</keyword>
<feature type="compositionally biased region" description="Polar residues" evidence="11">
    <location>
        <begin position="282"/>
        <end position="293"/>
    </location>
</feature>
<comment type="caution">
    <text evidence="13">The sequence shown here is derived from an EMBL/GenBank/DDBJ whole genome shotgun (WGS) entry which is preliminary data.</text>
</comment>
<dbReference type="FunCoup" id="A0A401GST1">
    <property type="interactions" value="149"/>
</dbReference>
<dbReference type="EC" id="2.3.1.225" evidence="10"/>
<dbReference type="InterPro" id="IPR039859">
    <property type="entry name" value="PFA4/ZDH16/20/ERF2-like"/>
</dbReference>
<name>A0A401GST1_9APHY</name>
<dbReference type="AlphaFoldDB" id="A0A401GST1"/>
<evidence type="ECO:0000256" key="3">
    <source>
        <dbReference type="ARBA" id="ARBA00022692"/>
    </source>
</evidence>
<evidence type="ECO:0000256" key="5">
    <source>
        <dbReference type="ARBA" id="ARBA00023136"/>
    </source>
</evidence>
<keyword evidence="6" id="KW-0564">Palmitate</keyword>
<dbReference type="GO" id="GO:0016020">
    <property type="term" value="C:membrane"/>
    <property type="evidence" value="ECO:0007669"/>
    <property type="project" value="UniProtKB-SubCell"/>
</dbReference>
<evidence type="ECO:0000256" key="6">
    <source>
        <dbReference type="ARBA" id="ARBA00023139"/>
    </source>
</evidence>
<sequence length="377" mass="43091">MHALTDEPRPRPLVSIPLAPPVRRTPPYTFDDDDDDDDDERDVPPKRWYHYIPLCCAIFLLLAFHPSLLIMLVNYHLRTLRSPLRFCVHLFVTYTLSFLAFSSLIAVLTRDPGPVIGKKTETDTRDEDMGFMQALMDTGDVTDHPPGKWCGKCSSSKPERAHHCSSCGRCVLKMDHHCGWLGKCIGHRNYTSFIHLLTCITLLALYVAMLSISAVYYAFTNPLSIDEKTPLHELFLTFLGLVVSLVIGAFWVYHIYLASTNQTTLENLSPFLLLREVPSLPPSSGQNTLSNPPQEHELSSKQRRLVRDAHNYIRLYDLGWRKNWTQLIGWRRPWGWLWRLTIGGGGVGDGRTFLRNPRADEMLARLAVRLVEVEKDH</sequence>
<proteinExistence type="inferred from homology"/>
<feature type="transmembrane region" description="Helical" evidence="10">
    <location>
        <begin position="193"/>
        <end position="219"/>
    </location>
</feature>
<evidence type="ECO:0000256" key="11">
    <source>
        <dbReference type="SAM" id="MobiDB-lite"/>
    </source>
</evidence>
<feature type="region of interest" description="Disordered" evidence="11">
    <location>
        <begin position="1"/>
        <end position="41"/>
    </location>
</feature>
<organism evidence="13 14">
    <name type="scientific">Sparassis crispa</name>
    <dbReference type="NCBI Taxonomy" id="139825"/>
    <lineage>
        <taxon>Eukaryota</taxon>
        <taxon>Fungi</taxon>
        <taxon>Dikarya</taxon>
        <taxon>Basidiomycota</taxon>
        <taxon>Agaricomycotina</taxon>
        <taxon>Agaricomycetes</taxon>
        <taxon>Polyporales</taxon>
        <taxon>Sparassidaceae</taxon>
        <taxon>Sparassis</taxon>
    </lineage>
</organism>
<comment type="domain">
    <text evidence="10">The DHHC domain is required for palmitoyltransferase activity.</text>
</comment>
<keyword evidence="3 10" id="KW-0812">Transmembrane</keyword>
<evidence type="ECO:0000259" key="12">
    <source>
        <dbReference type="Pfam" id="PF01529"/>
    </source>
</evidence>
<dbReference type="OrthoDB" id="9909019at2759"/>
<dbReference type="GeneID" id="38782184"/>
<dbReference type="InParanoid" id="A0A401GST1"/>
<dbReference type="RefSeq" id="XP_027616180.1">
    <property type="nucleotide sequence ID" value="XM_027760379.1"/>
</dbReference>
<evidence type="ECO:0000256" key="1">
    <source>
        <dbReference type="ARBA" id="ARBA00004141"/>
    </source>
</evidence>
<keyword evidence="5 10" id="KW-0472">Membrane</keyword>
<gene>
    <name evidence="13" type="ORF">SCP_0704540</name>
</gene>
<evidence type="ECO:0000256" key="7">
    <source>
        <dbReference type="ARBA" id="ARBA00023288"/>
    </source>
</evidence>
<feature type="domain" description="Palmitoyltransferase DHHC" evidence="12">
    <location>
        <begin position="147"/>
        <end position="268"/>
    </location>
</feature>
<feature type="transmembrane region" description="Helical" evidence="10">
    <location>
        <begin position="48"/>
        <end position="74"/>
    </location>
</feature>
<protein>
    <recommendedName>
        <fullName evidence="10">Palmitoyltransferase</fullName>
        <ecNumber evidence="10">2.3.1.225</ecNumber>
    </recommendedName>
</protein>
<feature type="transmembrane region" description="Helical" evidence="10">
    <location>
        <begin position="86"/>
        <end position="108"/>
    </location>
</feature>
<evidence type="ECO:0000256" key="10">
    <source>
        <dbReference type="RuleBase" id="RU079119"/>
    </source>
</evidence>
<evidence type="ECO:0000256" key="8">
    <source>
        <dbReference type="ARBA" id="ARBA00023315"/>
    </source>
</evidence>
<reference evidence="13 14" key="1">
    <citation type="journal article" date="2018" name="Sci. Rep.">
        <title>Genome sequence of the cauliflower mushroom Sparassis crispa (Hanabiratake) and its association with beneficial usage.</title>
        <authorList>
            <person name="Kiyama R."/>
            <person name="Furutani Y."/>
            <person name="Kawaguchi K."/>
            <person name="Nakanishi T."/>
        </authorList>
    </citation>
    <scope>NUCLEOTIDE SEQUENCE [LARGE SCALE GENOMIC DNA]</scope>
</reference>
<keyword evidence="8 10" id="KW-0012">Acyltransferase</keyword>
<comment type="similarity">
    <text evidence="10">Belongs to the DHHC palmitoyltransferase family.</text>
</comment>
<feature type="region of interest" description="Disordered" evidence="11">
    <location>
        <begin position="282"/>
        <end position="302"/>
    </location>
</feature>
<dbReference type="EMBL" id="BFAD01000007">
    <property type="protein sequence ID" value="GBE85267.1"/>
    <property type="molecule type" value="Genomic_DNA"/>
</dbReference>
<dbReference type="Pfam" id="PF01529">
    <property type="entry name" value="DHHC"/>
    <property type="match status" value="1"/>
</dbReference>
<keyword evidence="4 10" id="KW-1133">Transmembrane helix</keyword>
<keyword evidence="14" id="KW-1185">Reference proteome</keyword>
<dbReference type="PROSITE" id="PS50216">
    <property type="entry name" value="DHHC"/>
    <property type="match status" value="1"/>
</dbReference>
<feature type="compositionally biased region" description="Acidic residues" evidence="11">
    <location>
        <begin position="30"/>
        <end position="41"/>
    </location>
</feature>
<accession>A0A401GST1</accession>
<evidence type="ECO:0000256" key="2">
    <source>
        <dbReference type="ARBA" id="ARBA00022679"/>
    </source>
</evidence>
<dbReference type="PANTHER" id="PTHR12246">
    <property type="entry name" value="PALMITOYLTRANSFERASE ZDHHC16"/>
    <property type="match status" value="1"/>
</dbReference>
<evidence type="ECO:0000313" key="14">
    <source>
        <dbReference type="Proteomes" id="UP000287166"/>
    </source>
</evidence>